<dbReference type="Pfam" id="PF00534">
    <property type="entry name" value="Glycos_transf_1"/>
    <property type="match status" value="1"/>
</dbReference>
<protein>
    <submittedName>
        <fullName evidence="3">Glycosyltransferase WbuB</fullName>
    </submittedName>
</protein>
<keyword evidence="4" id="KW-1185">Reference proteome</keyword>
<keyword evidence="3" id="KW-0808">Transferase</keyword>
<dbReference type="GO" id="GO:0016758">
    <property type="term" value="F:hexosyltransferase activity"/>
    <property type="evidence" value="ECO:0007669"/>
    <property type="project" value="TreeGrafter"/>
</dbReference>
<dbReference type="InterPro" id="IPR028098">
    <property type="entry name" value="Glyco_trans_4-like_N"/>
</dbReference>
<feature type="domain" description="Glycosyltransferase subfamily 4-like N-terminal" evidence="2">
    <location>
        <begin position="17"/>
        <end position="191"/>
    </location>
</feature>
<evidence type="ECO:0000259" key="2">
    <source>
        <dbReference type="Pfam" id="PF13579"/>
    </source>
</evidence>
<accession>A0A2A8CV17</accession>
<dbReference type="SUPFAM" id="SSF53756">
    <property type="entry name" value="UDP-Glycosyltransferase/glycogen phosphorylase"/>
    <property type="match status" value="1"/>
</dbReference>
<dbReference type="RefSeq" id="WP_098076977.1">
    <property type="nucleotide sequence ID" value="NZ_PDEQ01000007.1"/>
</dbReference>
<sequence length="412" mass="44643">MPSVLFTNRVYPPAPGATGAVLAEMAVALVDRGWDVTVVTGPADGAPESEVTEAGVRVERVGALRFTRASTWKRALAYLSHYPAMLTRVLRLPRPDVLVTKTDPPLQLVLGALVHKITGVPAVHWAQDLYPEIAEALGVIPENGSLARLLRRVSTSSLETHDHVVAVGRCMKERIVARGLAANDISIVPNWPPSSVHPVPHEDNPFRGQHDLQGKFVVMYSGNMGLAHPFDAVLDAADELLATHDDIQFVFVGEGPRKSDLQQQTERRGLGNVTFLPFQPYEELDQSLSAADLHLVTMEEEAEGLVVPSKMYGALSAGRPALFLGPTGSEAARLVEEHDCGTALAHPTGTRLANAIRSWYGRPDIESAGRRARSAVEDGFDRAVDAFDRILRSVASRERVPSIRALPASIEP</sequence>
<name>A0A2A8CV17_9BACT</name>
<dbReference type="AlphaFoldDB" id="A0A2A8CV17"/>
<dbReference type="Pfam" id="PF13579">
    <property type="entry name" value="Glyco_trans_4_4"/>
    <property type="match status" value="1"/>
</dbReference>
<evidence type="ECO:0000313" key="4">
    <source>
        <dbReference type="Proteomes" id="UP000220102"/>
    </source>
</evidence>
<organism evidence="3 4">
    <name type="scientific">Longibacter salinarum</name>
    <dbReference type="NCBI Taxonomy" id="1850348"/>
    <lineage>
        <taxon>Bacteria</taxon>
        <taxon>Pseudomonadati</taxon>
        <taxon>Rhodothermota</taxon>
        <taxon>Rhodothermia</taxon>
        <taxon>Rhodothermales</taxon>
        <taxon>Salisaetaceae</taxon>
        <taxon>Longibacter</taxon>
    </lineage>
</organism>
<evidence type="ECO:0000313" key="3">
    <source>
        <dbReference type="EMBL" id="PEN12609.1"/>
    </source>
</evidence>
<feature type="domain" description="Glycosyl transferase family 1" evidence="1">
    <location>
        <begin position="209"/>
        <end position="361"/>
    </location>
</feature>
<dbReference type="Proteomes" id="UP000220102">
    <property type="component" value="Unassembled WGS sequence"/>
</dbReference>
<dbReference type="CDD" id="cd03794">
    <property type="entry name" value="GT4_WbuB-like"/>
    <property type="match status" value="1"/>
</dbReference>
<evidence type="ECO:0000259" key="1">
    <source>
        <dbReference type="Pfam" id="PF00534"/>
    </source>
</evidence>
<dbReference type="PANTHER" id="PTHR45947:SF3">
    <property type="entry name" value="SULFOQUINOVOSYL TRANSFERASE SQD2"/>
    <property type="match status" value="1"/>
</dbReference>
<proteinExistence type="predicted"/>
<dbReference type="OrthoDB" id="9811902at2"/>
<dbReference type="InterPro" id="IPR001296">
    <property type="entry name" value="Glyco_trans_1"/>
</dbReference>
<gene>
    <name evidence="3" type="ORF">CRI94_13925</name>
</gene>
<comment type="caution">
    <text evidence="3">The sequence shown here is derived from an EMBL/GenBank/DDBJ whole genome shotgun (WGS) entry which is preliminary data.</text>
</comment>
<dbReference type="Gene3D" id="3.40.50.2000">
    <property type="entry name" value="Glycogen Phosphorylase B"/>
    <property type="match status" value="2"/>
</dbReference>
<dbReference type="PANTHER" id="PTHR45947">
    <property type="entry name" value="SULFOQUINOVOSYL TRANSFERASE SQD2"/>
    <property type="match status" value="1"/>
</dbReference>
<dbReference type="InterPro" id="IPR050194">
    <property type="entry name" value="Glycosyltransferase_grp1"/>
</dbReference>
<reference evidence="3 4" key="1">
    <citation type="submission" date="2017-10" db="EMBL/GenBank/DDBJ databases">
        <title>Draft genome of Longibacter Salinarum.</title>
        <authorList>
            <person name="Goh K.M."/>
            <person name="Shamsir M.S."/>
            <person name="Lim S.W."/>
        </authorList>
    </citation>
    <scope>NUCLEOTIDE SEQUENCE [LARGE SCALE GENOMIC DNA]</scope>
    <source>
        <strain evidence="3 4">KCTC 52045</strain>
    </source>
</reference>
<dbReference type="EMBL" id="PDEQ01000007">
    <property type="protein sequence ID" value="PEN12609.1"/>
    <property type="molecule type" value="Genomic_DNA"/>
</dbReference>